<dbReference type="Gene3D" id="3.40.800.20">
    <property type="entry name" value="Histone deacetylase domain"/>
    <property type="match status" value="1"/>
</dbReference>
<dbReference type="InterPro" id="IPR014721">
    <property type="entry name" value="Ribsml_uS5_D2-typ_fold_subgr"/>
</dbReference>
<feature type="domain" description="GHMP kinase N-terminal" evidence="4">
    <location>
        <begin position="69"/>
        <end position="151"/>
    </location>
</feature>
<evidence type="ECO:0000313" key="7">
    <source>
        <dbReference type="EMBL" id="OUS44340.1"/>
    </source>
</evidence>
<dbReference type="SUPFAM" id="SSF55060">
    <property type="entry name" value="GHMP Kinase, C-terminal domain"/>
    <property type="match status" value="1"/>
</dbReference>
<feature type="domain" description="GHMP kinase C-terminal" evidence="6">
    <location>
        <begin position="336"/>
        <end position="412"/>
    </location>
</feature>
<evidence type="ECO:0000256" key="3">
    <source>
        <dbReference type="ARBA" id="ARBA00022840"/>
    </source>
</evidence>
<dbReference type="GO" id="GO:0040029">
    <property type="term" value="P:epigenetic regulation of gene expression"/>
    <property type="evidence" value="ECO:0007669"/>
    <property type="project" value="TreeGrafter"/>
</dbReference>
<dbReference type="SUPFAM" id="SSF54211">
    <property type="entry name" value="Ribosomal protein S5 domain 2-like"/>
    <property type="match status" value="1"/>
</dbReference>
<gene>
    <name evidence="7" type="ORF">BE221DRAFT_207006</name>
</gene>
<dbReference type="EMBL" id="KZ155825">
    <property type="protein sequence ID" value="OUS44340.1"/>
    <property type="molecule type" value="Genomic_DNA"/>
</dbReference>
<sequence>MRFEGGFMDVYDAKTFETTRTRTFFDGAAASARWAAYACGALGETFRAILADDDETLARTRAWIKEIAKTCDCEIRIESDVPQGKGVASSAAVEVAVARAVCDYLVRSGAASMSNARFRAHVQMIPMYCHRAENDVVGAPCGFMDQYACFHSMVASPGNFVVIDCDLQKTTAPDGPETDYRFVQLPKSLRVWGIDSGVRHSNTGGSDYSHVRCATFMGKKQLVNEINARLNESIVSSAVSLCSVMSAHDWDRGSLGSPGSWSQHIDESMTGELFLARYAGHDDEPHTSVRADETYALRACVSHPLREHARVSEFVEILESWPSADDDEAEILQLGRRLGDLMFASHEGYDSVGLGSSATSQLLHCIRDADPNREHVFGAKITGGGAGGVVAVLGRDTPQAAAVIDRARAAYAASTDPSHQPAILHATHASDRATSAIVRPFTVYHADWARVDLPDGHRFPMDKYQLARLALQNDDTLRGKIELRASPLVDIEDLEAAHCGEYVRKVLTRTLSEQEVRTIGFPMGEQNVTRSLASTGGTVACAREVLAGFGARAAAQLAGGTHHAYRDRGEGFCVFNDIGTAIRVVQRDELLPRDRKILVIDLDVHQGNGTAKMFEDDQQVVTFSMHGEKNYPIKTRERSTHDVGLPDDANDEMFLEQLDHWLPRLWQEYEPGLVFYQAGVDALAQDSFGRLGMTRNGLLRRNNAVYSMCISTNTPLVITMGGGYSKPIQASLDAHVDVFRSAAMRYTAP</sequence>
<dbReference type="AlphaFoldDB" id="A0A1Y5I481"/>
<dbReference type="PANTHER" id="PTHR10625:SF19">
    <property type="entry name" value="HISTONE DEACETYLASE 12"/>
    <property type="match status" value="1"/>
</dbReference>
<evidence type="ECO:0000259" key="4">
    <source>
        <dbReference type="Pfam" id="PF00288"/>
    </source>
</evidence>
<dbReference type="GO" id="GO:0004407">
    <property type="term" value="F:histone deacetylase activity"/>
    <property type="evidence" value="ECO:0007669"/>
    <property type="project" value="InterPro"/>
</dbReference>
<dbReference type="InterPro" id="IPR023696">
    <property type="entry name" value="Ureohydrolase_dom_sf"/>
</dbReference>
<dbReference type="Gene3D" id="3.30.70.890">
    <property type="entry name" value="GHMP kinase, C-terminal domain"/>
    <property type="match status" value="1"/>
</dbReference>
<dbReference type="InterPro" id="IPR036554">
    <property type="entry name" value="GHMP_kinase_C_sf"/>
</dbReference>
<reference evidence="7" key="1">
    <citation type="submission" date="2017-04" db="EMBL/GenBank/DDBJ databases">
        <title>Population genomics of picophytoplankton unveils novel chromosome hypervariability.</title>
        <authorList>
            <consortium name="DOE Joint Genome Institute"/>
            <person name="Blanc-Mathieu R."/>
            <person name="Krasovec M."/>
            <person name="Hebrard M."/>
            <person name="Yau S."/>
            <person name="Desgranges E."/>
            <person name="Martin J."/>
            <person name="Schackwitz W."/>
            <person name="Kuo A."/>
            <person name="Salin G."/>
            <person name="Donnadieu C."/>
            <person name="Desdevises Y."/>
            <person name="Sanchez-Ferandin S."/>
            <person name="Moreau H."/>
            <person name="Rivals E."/>
            <person name="Grigoriev I.V."/>
            <person name="Grimsley N."/>
            <person name="Eyre-Walker A."/>
            <person name="Piganeau G."/>
        </authorList>
    </citation>
    <scope>NUCLEOTIDE SEQUENCE [LARGE SCALE GENOMIC DNA]</scope>
    <source>
        <strain evidence="7">RCC 1115</strain>
    </source>
</reference>
<dbReference type="InterPro" id="IPR013750">
    <property type="entry name" value="GHMP_kinase_C_dom"/>
</dbReference>
<dbReference type="PANTHER" id="PTHR10625">
    <property type="entry name" value="HISTONE DEACETYLASE HDAC1-RELATED"/>
    <property type="match status" value="1"/>
</dbReference>
<dbReference type="SUPFAM" id="SSF52768">
    <property type="entry name" value="Arginase/deacetylase"/>
    <property type="match status" value="1"/>
</dbReference>
<evidence type="ECO:0000256" key="1">
    <source>
        <dbReference type="ARBA" id="ARBA00022741"/>
    </source>
</evidence>
<evidence type="ECO:0000259" key="5">
    <source>
        <dbReference type="Pfam" id="PF00850"/>
    </source>
</evidence>
<dbReference type="Pfam" id="PF00288">
    <property type="entry name" value="GHMP_kinases_N"/>
    <property type="match status" value="1"/>
</dbReference>
<dbReference type="GO" id="GO:0016787">
    <property type="term" value="F:hydrolase activity"/>
    <property type="evidence" value="ECO:0007669"/>
    <property type="project" value="UniProtKB-KW"/>
</dbReference>
<keyword evidence="3" id="KW-0067">ATP-binding</keyword>
<dbReference type="InterPro" id="IPR044150">
    <property type="entry name" value="HDAC_classIV"/>
</dbReference>
<dbReference type="CDD" id="cd09993">
    <property type="entry name" value="HDAC_classIV"/>
    <property type="match status" value="1"/>
</dbReference>
<dbReference type="GO" id="GO:0005524">
    <property type="term" value="F:ATP binding"/>
    <property type="evidence" value="ECO:0007669"/>
    <property type="project" value="UniProtKB-KW"/>
</dbReference>
<evidence type="ECO:0000256" key="2">
    <source>
        <dbReference type="ARBA" id="ARBA00022801"/>
    </source>
</evidence>
<dbReference type="eggNOG" id="KOG0631">
    <property type="taxonomic scope" value="Eukaryota"/>
</dbReference>
<proteinExistence type="predicted"/>
<evidence type="ECO:0000259" key="6">
    <source>
        <dbReference type="Pfam" id="PF08544"/>
    </source>
</evidence>
<protein>
    <submittedName>
        <fullName evidence="7">Histone deacetylase superfamily</fullName>
    </submittedName>
</protein>
<dbReference type="PRINTS" id="PR00959">
    <property type="entry name" value="MEVGALKINASE"/>
</dbReference>
<keyword evidence="1" id="KW-0547">Nucleotide-binding</keyword>
<organism evidence="7">
    <name type="scientific">Ostreococcus tauri</name>
    <name type="common">Marine green alga</name>
    <dbReference type="NCBI Taxonomy" id="70448"/>
    <lineage>
        <taxon>Eukaryota</taxon>
        <taxon>Viridiplantae</taxon>
        <taxon>Chlorophyta</taxon>
        <taxon>Mamiellophyceae</taxon>
        <taxon>Mamiellales</taxon>
        <taxon>Bathycoccaceae</taxon>
        <taxon>Ostreococcus</taxon>
    </lineage>
</organism>
<dbReference type="Proteomes" id="UP000195557">
    <property type="component" value="Unassembled WGS sequence"/>
</dbReference>
<dbReference type="Gene3D" id="3.30.230.10">
    <property type="match status" value="1"/>
</dbReference>
<accession>A0A1Y5I481</accession>
<dbReference type="InterPro" id="IPR037138">
    <property type="entry name" value="His_deacetylse_dom_sf"/>
</dbReference>
<dbReference type="InterPro" id="IPR020568">
    <property type="entry name" value="Ribosomal_Su5_D2-typ_SF"/>
</dbReference>
<dbReference type="InterPro" id="IPR023801">
    <property type="entry name" value="His_deacetylse_dom"/>
</dbReference>
<feature type="domain" description="Histone deacetylase" evidence="5">
    <location>
        <begin position="457"/>
        <end position="732"/>
    </location>
</feature>
<dbReference type="Pfam" id="PF08544">
    <property type="entry name" value="GHMP_kinases_C"/>
    <property type="match status" value="1"/>
</dbReference>
<dbReference type="Pfam" id="PF00850">
    <property type="entry name" value="Hist_deacetyl"/>
    <property type="match status" value="1"/>
</dbReference>
<dbReference type="InterPro" id="IPR006204">
    <property type="entry name" value="GHMP_kinase_N_dom"/>
</dbReference>
<keyword evidence="2" id="KW-0378">Hydrolase</keyword>
<name>A0A1Y5I481_OSTTA</name>